<evidence type="ECO:0000313" key="2">
    <source>
        <dbReference type="Proteomes" id="UP000596742"/>
    </source>
</evidence>
<keyword evidence="2" id="KW-1185">Reference proteome</keyword>
<dbReference type="AlphaFoldDB" id="A0A8B6FII6"/>
<dbReference type="Proteomes" id="UP000596742">
    <property type="component" value="Unassembled WGS sequence"/>
</dbReference>
<sequence length="99" mass="11482">MGVKIYIMTEGDENISVETEPPNSYERDEEWEGKSADFIIPSGKLDEAAVKTWWNKFKTTNNYHIAFKNWCSAVYSALKKCGAEIEHHTRCDLFQQMQT</sequence>
<reference evidence="1" key="1">
    <citation type="submission" date="2018-11" db="EMBL/GenBank/DDBJ databases">
        <authorList>
            <person name="Alioto T."/>
            <person name="Alioto T."/>
        </authorList>
    </citation>
    <scope>NUCLEOTIDE SEQUENCE</scope>
</reference>
<accession>A0A8B6FII6</accession>
<protein>
    <submittedName>
        <fullName evidence="1">Uncharacterized protein</fullName>
    </submittedName>
</protein>
<organism evidence="1 2">
    <name type="scientific">Mytilus galloprovincialis</name>
    <name type="common">Mediterranean mussel</name>
    <dbReference type="NCBI Taxonomy" id="29158"/>
    <lineage>
        <taxon>Eukaryota</taxon>
        <taxon>Metazoa</taxon>
        <taxon>Spiralia</taxon>
        <taxon>Lophotrochozoa</taxon>
        <taxon>Mollusca</taxon>
        <taxon>Bivalvia</taxon>
        <taxon>Autobranchia</taxon>
        <taxon>Pteriomorphia</taxon>
        <taxon>Mytilida</taxon>
        <taxon>Mytiloidea</taxon>
        <taxon>Mytilidae</taxon>
        <taxon>Mytilinae</taxon>
        <taxon>Mytilus</taxon>
    </lineage>
</organism>
<dbReference type="OrthoDB" id="6140501at2759"/>
<name>A0A8B6FII6_MYTGA</name>
<evidence type="ECO:0000313" key="1">
    <source>
        <dbReference type="EMBL" id="VDI48385.1"/>
    </source>
</evidence>
<comment type="caution">
    <text evidence="1">The sequence shown here is derived from an EMBL/GenBank/DDBJ whole genome shotgun (WGS) entry which is preliminary data.</text>
</comment>
<proteinExistence type="predicted"/>
<dbReference type="EMBL" id="UYJE01006724">
    <property type="protein sequence ID" value="VDI48385.1"/>
    <property type="molecule type" value="Genomic_DNA"/>
</dbReference>
<gene>
    <name evidence="1" type="ORF">MGAL_10B084015</name>
</gene>